<comment type="similarity">
    <text evidence="1">Belongs to the peptidase A31 family.</text>
</comment>
<dbReference type="Pfam" id="PF01750">
    <property type="entry name" value="HycI"/>
    <property type="match status" value="1"/>
</dbReference>
<proteinExistence type="inferred from homology"/>
<evidence type="ECO:0000256" key="2">
    <source>
        <dbReference type="ARBA" id="ARBA00022670"/>
    </source>
</evidence>
<dbReference type="PANTHER" id="PTHR30302">
    <property type="entry name" value="HYDROGENASE 1 MATURATION PROTEASE"/>
    <property type="match status" value="1"/>
</dbReference>
<dbReference type="EMBL" id="JAMQOL010000037">
    <property type="protein sequence ID" value="MCM4080972.1"/>
    <property type="molecule type" value="Genomic_DNA"/>
</dbReference>
<dbReference type="PANTHER" id="PTHR30302:SF1">
    <property type="entry name" value="HYDROGENASE 2 MATURATION PROTEASE"/>
    <property type="match status" value="1"/>
</dbReference>
<keyword evidence="2 5" id="KW-0645">Protease</keyword>
<dbReference type="RefSeq" id="WP_251800775.1">
    <property type="nucleotide sequence ID" value="NZ_JAMQOL010000037.1"/>
</dbReference>
<sequence>MNVLVAGVGNLFLGDDGFGPAVVRRLAASEQPPGVRVADYGIRGMHLAYDLLAGYDRLVLVDALPGRGGPPAEIVVLEISADDLGAGTFDAHGMDPATVLAQVGRLGGTLPPTYVVGCRAVSVSGGIGLTPPVEAAIPAAVDAVRSLVSKGRA</sequence>
<accession>A0ABT0Y671</accession>
<comment type="caution">
    <text evidence="5">The sequence shown here is derived from an EMBL/GenBank/DDBJ whole genome shotgun (WGS) entry which is preliminary data.</text>
</comment>
<keyword evidence="4" id="KW-0378">Hydrolase</keyword>
<dbReference type="Proteomes" id="UP001523216">
    <property type="component" value="Unassembled WGS sequence"/>
</dbReference>
<keyword evidence="3" id="KW-0064">Aspartyl protease</keyword>
<evidence type="ECO:0000313" key="5">
    <source>
        <dbReference type="EMBL" id="MCM4080972.1"/>
    </source>
</evidence>
<protein>
    <submittedName>
        <fullName evidence="5">Hydrogenase maturation protease</fullName>
    </submittedName>
</protein>
<dbReference type="SUPFAM" id="SSF53163">
    <property type="entry name" value="HybD-like"/>
    <property type="match status" value="1"/>
</dbReference>
<dbReference type="NCBIfam" id="TIGR00072">
    <property type="entry name" value="hydrog_prot"/>
    <property type="match status" value="1"/>
</dbReference>
<evidence type="ECO:0000256" key="3">
    <source>
        <dbReference type="ARBA" id="ARBA00022750"/>
    </source>
</evidence>
<evidence type="ECO:0000313" key="6">
    <source>
        <dbReference type="Proteomes" id="UP001523216"/>
    </source>
</evidence>
<reference evidence="5 6" key="1">
    <citation type="submission" date="2022-06" db="EMBL/GenBank/DDBJ databases">
        <title>Actinoplanes abujensis sp. nov., isolated from Nigerian arid soil.</title>
        <authorList>
            <person name="Ding P."/>
        </authorList>
    </citation>
    <scope>NUCLEOTIDE SEQUENCE [LARGE SCALE GENOMIC DNA]</scope>
    <source>
        <strain evidence="6">TRM88002</strain>
    </source>
</reference>
<evidence type="ECO:0000256" key="1">
    <source>
        <dbReference type="ARBA" id="ARBA00006814"/>
    </source>
</evidence>
<keyword evidence="6" id="KW-1185">Reference proteome</keyword>
<organism evidence="5 6">
    <name type="scientific">Paractinoplanes hotanensis</name>
    <dbReference type="NCBI Taxonomy" id="2906497"/>
    <lineage>
        <taxon>Bacteria</taxon>
        <taxon>Bacillati</taxon>
        <taxon>Actinomycetota</taxon>
        <taxon>Actinomycetes</taxon>
        <taxon>Micromonosporales</taxon>
        <taxon>Micromonosporaceae</taxon>
        <taxon>Paractinoplanes</taxon>
    </lineage>
</organism>
<name>A0ABT0Y671_9ACTN</name>
<dbReference type="PRINTS" id="PR00446">
    <property type="entry name" value="HYDRGNUPTAKE"/>
</dbReference>
<evidence type="ECO:0000256" key="4">
    <source>
        <dbReference type="ARBA" id="ARBA00022801"/>
    </source>
</evidence>
<dbReference type="GO" id="GO:0006508">
    <property type="term" value="P:proteolysis"/>
    <property type="evidence" value="ECO:0007669"/>
    <property type="project" value="UniProtKB-KW"/>
</dbReference>
<dbReference type="Gene3D" id="3.40.50.1450">
    <property type="entry name" value="HybD-like"/>
    <property type="match status" value="1"/>
</dbReference>
<dbReference type="InterPro" id="IPR023430">
    <property type="entry name" value="Pept_HybD-like_dom_sf"/>
</dbReference>
<gene>
    <name evidence="5" type="ORF">LXN57_25680</name>
</gene>
<dbReference type="InterPro" id="IPR000671">
    <property type="entry name" value="Peptidase_A31"/>
</dbReference>
<dbReference type="GO" id="GO:0008233">
    <property type="term" value="F:peptidase activity"/>
    <property type="evidence" value="ECO:0007669"/>
    <property type="project" value="UniProtKB-KW"/>
</dbReference>